<feature type="compositionally biased region" description="Basic and acidic residues" evidence="1">
    <location>
        <begin position="21"/>
        <end position="54"/>
    </location>
</feature>
<keyword evidence="3" id="KW-0808">Transferase</keyword>
<evidence type="ECO:0000259" key="2">
    <source>
        <dbReference type="Pfam" id="PF08242"/>
    </source>
</evidence>
<dbReference type="InterPro" id="IPR013217">
    <property type="entry name" value="Methyltransf_12"/>
</dbReference>
<dbReference type="Pfam" id="PF08242">
    <property type="entry name" value="Methyltransf_12"/>
    <property type="match status" value="1"/>
</dbReference>
<protein>
    <submittedName>
        <fullName evidence="3">Methyltransferase domain-containing protein</fullName>
    </submittedName>
</protein>
<dbReference type="GO" id="GO:0008168">
    <property type="term" value="F:methyltransferase activity"/>
    <property type="evidence" value="ECO:0007669"/>
    <property type="project" value="UniProtKB-KW"/>
</dbReference>
<keyword evidence="3" id="KW-0489">Methyltransferase</keyword>
<proteinExistence type="predicted"/>
<dbReference type="AlphaFoldDB" id="A0AAU1UJU2"/>
<dbReference type="EMBL" id="CP108195">
    <property type="protein sequence ID" value="WTS17508.1"/>
    <property type="molecule type" value="Genomic_DNA"/>
</dbReference>
<accession>A0AAU1UJU2</accession>
<gene>
    <name evidence="3" type="ORF">OHU69_44670</name>
</gene>
<feature type="region of interest" description="Disordered" evidence="1">
    <location>
        <begin position="1"/>
        <end position="54"/>
    </location>
</feature>
<organism evidence="3">
    <name type="scientific">Streptomyces sp. NBC_00119</name>
    <dbReference type="NCBI Taxonomy" id="2975659"/>
    <lineage>
        <taxon>Bacteria</taxon>
        <taxon>Bacillati</taxon>
        <taxon>Actinomycetota</taxon>
        <taxon>Actinomycetes</taxon>
        <taxon>Kitasatosporales</taxon>
        <taxon>Streptomycetaceae</taxon>
        <taxon>Streptomyces</taxon>
    </lineage>
</organism>
<dbReference type="Gene3D" id="3.40.50.150">
    <property type="entry name" value="Vaccinia Virus protein VP39"/>
    <property type="match status" value="1"/>
</dbReference>
<sequence>MTHPTPAPHGSPAHSQPHGHGSHEIGHDATDSHGHGTHSRENHGTHAHEHAHEQDGLAELLDLDAELFAPYLAASMRSIAEVAADDVKRIVDLGAGSGTGTFALLKQFPSAQVTAVDSSAHMLEQLTRTTVAKNLDSRIHPLEADAGTSLPGVTDADLVWASASMHHMDDPTATLGIIFKALRPGGLLAIAELDGMPRFLAADAVPERPGLEGRCREALTTLHDEEVPHMGADWGALLASAGFTLEEERAESLELRPQPGGSAGLYAHGTLTRIRGALVGRVDPADLEALDTLVNGGPADVRHRDDLVVRSTRQLWIARRPTDSGS</sequence>
<dbReference type="GO" id="GO:0032259">
    <property type="term" value="P:methylation"/>
    <property type="evidence" value="ECO:0007669"/>
    <property type="project" value="UniProtKB-KW"/>
</dbReference>
<dbReference type="SUPFAM" id="SSF53335">
    <property type="entry name" value="S-adenosyl-L-methionine-dependent methyltransferases"/>
    <property type="match status" value="1"/>
</dbReference>
<evidence type="ECO:0000313" key="3">
    <source>
        <dbReference type="EMBL" id="WTS17508.1"/>
    </source>
</evidence>
<reference evidence="3" key="1">
    <citation type="submission" date="2022-10" db="EMBL/GenBank/DDBJ databases">
        <title>The complete genomes of actinobacterial strains from the NBC collection.</title>
        <authorList>
            <person name="Joergensen T.S."/>
            <person name="Alvarez Arevalo M."/>
            <person name="Sterndorff E.B."/>
            <person name="Faurdal D."/>
            <person name="Vuksanovic O."/>
            <person name="Mourched A.-S."/>
            <person name="Charusanti P."/>
            <person name="Shaw S."/>
            <person name="Blin K."/>
            <person name="Weber T."/>
        </authorList>
    </citation>
    <scope>NUCLEOTIDE SEQUENCE</scope>
    <source>
        <strain evidence="3">NBC_00119</strain>
    </source>
</reference>
<dbReference type="CDD" id="cd02440">
    <property type="entry name" value="AdoMet_MTases"/>
    <property type="match status" value="1"/>
</dbReference>
<dbReference type="InterPro" id="IPR029063">
    <property type="entry name" value="SAM-dependent_MTases_sf"/>
</dbReference>
<name>A0AAU1UJU2_9ACTN</name>
<evidence type="ECO:0000256" key="1">
    <source>
        <dbReference type="SAM" id="MobiDB-lite"/>
    </source>
</evidence>
<feature type="domain" description="Methyltransferase type 12" evidence="2">
    <location>
        <begin position="91"/>
        <end position="188"/>
    </location>
</feature>
<dbReference type="PANTHER" id="PTHR43591:SF99">
    <property type="entry name" value="OS06G0646000 PROTEIN"/>
    <property type="match status" value="1"/>
</dbReference>
<dbReference type="PANTHER" id="PTHR43591">
    <property type="entry name" value="METHYLTRANSFERASE"/>
    <property type="match status" value="1"/>
</dbReference>